<accession>A0AAV4N0D4</accession>
<reference evidence="2 3" key="1">
    <citation type="submission" date="2021-06" db="EMBL/GenBank/DDBJ databases">
        <title>Caerostris darwini draft genome.</title>
        <authorList>
            <person name="Kono N."/>
            <person name="Arakawa K."/>
        </authorList>
    </citation>
    <scope>NUCLEOTIDE SEQUENCE [LARGE SCALE GENOMIC DNA]</scope>
</reference>
<comment type="caution">
    <text evidence="2">The sequence shown here is derived from an EMBL/GenBank/DDBJ whole genome shotgun (WGS) entry which is preliminary data.</text>
</comment>
<evidence type="ECO:0000256" key="1">
    <source>
        <dbReference type="SAM" id="Coils"/>
    </source>
</evidence>
<dbReference type="AlphaFoldDB" id="A0AAV4N0D4"/>
<proteinExistence type="predicted"/>
<feature type="coiled-coil region" evidence="1">
    <location>
        <begin position="69"/>
        <end position="96"/>
    </location>
</feature>
<evidence type="ECO:0000313" key="2">
    <source>
        <dbReference type="EMBL" id="GIX77478.1"/>
    </source>
</evidence>
<name>A0AAV4N0D4_9ARAC</name>
<evidence type="ECO:0000313" key="3">
    <source>
        <dbReference type="Proteomes" id="UP001054837"/>
    </source>
</evidence>
<protein>
    <submittedName>
        <fullName evidence="2">Homeobox protein cut-like</fullName>
    </submittedName>
</protein>
<keyword evidence="1" id="KW-0175">Coiled coil</keyword>
<sequence length="105" mass="12403">MCPLLQAVIVPAIYTGSLSEDLCVKSNEKIERRMGSSLFPIWNWLEIDRLDPVPALVHYQVLLQRTMRIQDLEIENRHLRETLNDYSREFKVVRNQGESTYRNNK</sequence>
<dbReference type="EMBL" id="BPLQ01001016">
    <property type="protein sequence ID" value="GIX77478.1"/>
    <property type="molecule type" value="Genomic_DNA"/>
</dbReference>
<keyword evidence="3" id="KW-1185">Reference proteome</keyword>
<dbReference type="Proteomes" id="UP001054837">
    <property type="component" value="Unassembled WGS sequence"/>
</dbReference>
<dbReference type="GO" id="GO:0003677">
    <property type="term" value="F:DNA binding"/>
    <property type="evidence" value="ECO:0007669"/>
    <property type="project" value="UniProtKB-KW"/>
</dbReference>
<gene>
    <name evidence="2" type="primary">ct_1</name>
    <name evidence="2" type="ORF">CDAR_491831</name>
</gene>
<organism evidence="2 3">
    <name type="scientific">Caerostris darwini</name>
    <dbReference type="NCBI Taxonomy" id="1538125"/>
    <lineage>
        <taxon>Eukaryota</taxon>
        <taxon>Metazoa</taxon>
        <taxon>Ecdysozoa</taxon>
        <taxon>Arthropoda</taxon>
        <taxon>Chelicerata</taxon>
        <taxon>Arachnida</taxon>
        <taxon>Araneae</taxon>
        <taxon>Araneomorphae</taxon>
        <taxon>Entelegynae</taxon>
        <taxon>Araneoidea</taxon>
        <taxon>Araneidae</taxon>
        <taxon>Caerostris</taxon>
    </lineage>
</organism>
<keyword evidence="2" id="KW-0238">DNA-binding</keyword>
<keyword evidence="2" id="KW-0371">Homeobox</keyword>